<dbReference type="AlphaFoldDB" id="A0A916JQ85"/>
<dbReference type="InterPro" id="IPR016031">
    <property type="entry name" value="Trp_RNA-bd_attenuator-like_dom"/>
</dbReference>
<proteinExistence type="predicted"/>
<dbReference type="InterPro" id="IPR036983">
    <property type="entry name" value="AIM24_sf"/>
</dbReference>
<dbReference type="Proteomes" id="UP000683507">
    <property type="component" value="Chromosome"/>
</dbReference>
<dbReference type="Gene3D" id="3.60.160.10">
    <property type="entry name" value="Mitochondrial biogenesis AIM24"/>
    <property type="match status" value="1"/>
</dbReference>
<gene>
    <name evidence="1" type="ORF">CRYO30217_03253</name>
</gene>
<sequence>MNIDIEMRPGSSVAKVTMNAGETLTAEGGSMIAMSNDMQIETTTHKKGKRGIMKGLKRMIAGEGFFINHYTPGADGGEVYLAPTLPGDMFVKELNGENLVITGGGYLASEHGIEIDLKWGGFGKALLGGENLFWVNVSGSGKVLINAYGEIYPVEVDGNHIVDTGHIVAYEPSLEMKITKAGSSWMSSMLGGEGFVAKFSGKGIVWCQSHNPNSFGTAIGPSLRPI</sequence>
<accession>A0A916JQ85</accession>
<keyword evidence="2" id="KW-1185">Reference proteome</keyword>
<protein>
    <recommendedName>
        <fullName evidence="3">TIGR00266 family protein</fullName>
    </recommendedName>
</protein>
<dbReference type="KEGG" id="ptan:CRYO30217_03253"/>
<dbReference type="PANTHER" id="PTHR43657:SF1">
    <property type="entry name" value="ALTERED INHERITANCE OF MITOCHONDRIA PROTEIN 24, MITOCHONDRIAL"/>
    <property type="match status" value="1"/>
</dbReference>
<dbReference type="NCBIfam" id="TIGR00266">
    <property type="entry name" value="TIGR00266 family protein"/>
    <property type="match status" value="1"/>
</dbReference>
<evidence type="ECO:0008006" key="3">
    <source>
        <dbReference type="Google" id="ProtNLM"/>
    </source>
</evidence>
<dbReference type="RefSeq" id="WP_258543440.1">
    <property type="nucleotide sequence ID" value="NZ_OU015584.1"/>
</dbReference>
<organism evidence="1 2">
    <name type="scientific">Parvicella tangerina</name>
    <dbReference type="NCBI Taxonomy" id="2829795"/>
    <lineage>
        <taxon>Bacteria</taxon>
        <taxon>Pseudomonadati</taxon>
        <taxon>Bacteroidota</taxon>
        <taxon>Flavobacteriia</taxon>
        <taxon>Flavobacteriales</taxon>
        <taxon>Parvicellaceae</taxon>
        <taxon>Parvicella</taxon>
    </lineage>
</organism>
<dbReference type="EMBL" id="OU015584">
    <property type="protein sequence ID" value="CAG5086717.1"/>
    <property type="molecule type" value="Genomic_DNA"/>
</dbReference>
<evidence type="ECO:0000313" key="2">
    <source>
        <dbReference type="Proteomes" id="UP000683507"/>
    </source>
</evidence>
<dbReference type="SUPFAM" id="SSF51219">
    <property type="entry name" value="TRAP-like"/>
    <property type="match status" value="1"/>
</dbReference>
<name>A0A916JQ85_9FLAO</name>
<dbReference type="PANTHER" id="PTHR43657">
    <property type="entry name" value="TRYPTOPHAN RNA-BINDING ATTENUATOR PROTEIN-LIKE PROTEIN"/>
    <property type="match status" value="1"/>
</dbReference>
<dbReference type="InterPro" id="IPR002838">
    <property type="entry name" value="AIM24"/>
</dbReference>
<evidence type="ECO:0000313" key="1">
    <source>
        <dbReference type="EMBL" id="CAG5086717.1"/>
    </source>
</evidence>
<dbReference type="Pfam" id="PF01987">
    <property type="entry name" value="AIM24"/>
    <property type="match status" value="1"/>
</dbReference>
<reference evidence="1" key="1">
    <citation type="submission" date="2021-04" db="EMBL/GenBank/DDBJ databases">
        <authorList>
            <person name="Rodrigo-Torres L."/>
            <person name="Arahal R. D."/>
            <person name="Lucena T."/>
        </authorList>
    </citation>
    <scope>NUCLEOTIDE SEQUENCE</scope>
    <source>
        <strain evidence="1">AS29M-1</strain>
    </source>
</reference>